<comment type="caution">
    <text evidence="9">The sequence shown here is derived from an EMBL/GenBank/DDBJ whole genome shotgun (WGS) entry which is preliminary data.</text>
</comment>
<evidence type="ECO:0000256" key="5">
    <source>
        <dbReference type="ARBA" id="ARBA00023136"/>
    </source>
</evidence>
<dbReference type="AlphaFoldDB" id="A0A937M2L6"/>
<comment type="subcellular location">
    <subcellularLocation>
        <location evidence="7">Cell membrane</location>
        <topology evidence="7">Peripheral membrane protein</topology>
    </subcellularLocation>
</comment>
<dbReference type="EC" id="1.3.5.3" evidence="7"/>
<dbReference type="Gene3D" id="3.40.50.360">
    <property type="match status" value="1"/>
</dbReference>
<dbReference type="Pfam" id="PF12724">
    <property type="entry name" value="Flavodoxin_5"/>
    <property type="match status" value="1"/>
</dbReference>
<dbReference type="NCBIfam" id="NF008316">
    <property type="entry name" value="PRK11104.1"/>
    <property type="match status" value="1"/>
</dbReference>
<evidence type="ECO:0000313" key="9">
    <source>
        <dbReference type="EMBL" id="MBL6903508.1"/>
    </source>
</evidence>
<dbReference type="InterPro" id="IPR026816">
    <property type="entry name" value="Flavodoxin_dom"/>
</dbReference>
<evidence type="ECO:0000313" key="10">
    <source>
        <dbReference type="Proteomes" id="UP000705230"/>
    </source>
</evidence>
<comment type="catalytic activity">
    <reaction evidence="7">
        <text>protoporphyrinogen IX + 3 a quinone = protoporphyrin IX + 3 a quinol</text>
        <dbReference type="Rhea" id="RHEA:65032"/>
        <dbReference type="ChEBI" id="CHEBI:24646"/>
        <dbReference type="ChEBI" id="CHEBI:57306"/>
        <dbReference type="ChEBI" id="CHEBI:57307"/>
        <dbReference type="ChEBI" id="CHEBI:132124"/>
        <dbReference type="EC" id="1.3.5.3"/>
    </reaction>
</comment>
<keyword evidence="1 7" id="KW-0285">Flavoprotein</keyword>
<comment type="similarity">
    <text evidence="7">Belongs to the HemG family.</text>
</comment>
<reference evidence="9" key="1">
    <citation type="submission" date="2020-10" db="EMBL/GenBank/DDBJ databases">
        <title>Microbiome of the Black Sea water column analyzed by genome centric metagenomics.</title>
        <authorList>
            <person name="Cabello-Yeves P.J."/>
            <person name="Callieri C."/>
            <person name="Picazo A."/>
            <person name="Mehrshad M."/>
            <person name="Haro-Moreno J.M."/>
            <person name="Roda-Garcia J."/>
            <person name="Dzembekova N."/>
            <person name="Slabakova V."/>
            <person name="Slabakova N."/>
            <person name="Moncheva S."/>
            <person name="Rodriguez-Valera F."/>
        </authorList>
    </citation>
    <scope>NUCLEOTIDE SEQUENCE</scope>
    <source>
        <strain evidence="9">BS30m-G43</strain>
    </source>
</reference>
<dbReference type="InterPro" id="IPR044264">
    <property type="entry name" value="HemG"/>
</dbReference>
<dbReference type="GO" id="GO:0005886">
    <property type="term" value="C:plasma membrane"/>
    <property type="evidence" value="ECO:0007669"/>
    <property type="project" value="UniProtKB-SubCell"/>
</dbReference>
<dbReference type="SUPFAM" id="SSF52218">
    <property type="entry name" value="Flavoproteins"/>
    <property type="match status" value="1"/>
</dbReference>
<keyword evidence="7" id="KW-1003">Cell membrane</keyword>
<comment type="catalytic activity">
    <reaction evidence="7">
        <text>protoporphyrinogen IX + 3 a menaquinone = protoporphyrin IX + 3 a menaquinol</text>
        <dbReference type="Rhea" id="RHEA:27409"/>
        <dbReference type="Rhea" id="RHEA-COMP:9537"/>
        <dbReference type="Rhea" id="RHEA-COMP:9539"/>
        <dbReference type="ChEBI" id="CHEBI:16374"/>
        <dbReference type="ChEBI" id="CHEBI:18151"/>
        <dbReference type="ChEBI" id="CHEBI:57306"/>
        <dbReference type="ChEBI" id="CHEBI:57307"/>
        <dbReference type="EC" id="1.3.5.3"/>
    </reaction>
</comment>
<gene>
    <name evidence="7 9" type="primary">hemG</name>
    <name evidence="9" type="ORF">ISR29_04830</name>
</gene>
<keyword evidence="2 7" id="KW-0288">FMN</keyword>
<keyword evidence="5" id="KW-0472">Membrane</keyword>
<dbReference type="PANTHER" id="PTHR38030">
    <property type="entry name" value="PROTOPORPHYRINOGEN IX DEHYDROGENASE [MENAQUINONE]"/>
    <property type="match status" value="1"/>
</dbReference>
<evidence type="ECO:0000259" key="8">
    <source>
        <dbReference type="Pfam" id="PF12724"/>
    </source>
</evidence>
<dbReference type="GO" id="GO:0010181">
    <property type="term" value="F:FMN binding"/>
    <property type="evidence" value="ECO:0007669"/>
    <property type="project" value="UniProtKB-UniRule"/>
</dbReference>
<proteinExistence type="inferred from homology"/>
<organism evidence="9 10">
    <name type="scientific">SAR86 cluster bacterium</name>
    <dbReference type="NCBI Taxonomy" id="2030880"/>
    <lineage>
        <taxon>Bacteria</taxon>
        <taxon>Pseudomonadati</taxon>
        <taxon>Pseudomonadota</taxon>
        <taxon>Gammaproteobacteria</taxon>
        <taxon>SAR86 cluster</taxon>
    </lineage>
</organism>
<evidence type="ECO:0000256" key="3">
    <source>
        <dbReference type="ARBA" id="ARBA00022741"/>
    </source>
</evidence>
<sequence>MSSTLIIYSTTDGQTKAICNKIGSILKLTRSTEIVSIDDVNNLNISNYDQIVIGASIRYGKHNPKLFQFIENNISILEANNNVFFSVNAVARKPEKNSPDTNPYMEKFLTLSPWKPALLGVFGGKIDYQKYKFIDKHMIRLIMWITKGPTDMSEAHEYTNWSKVEEFANQILILK</sequence>
<dbReference type="GO" id="GO:0070819">
    <property type="term" value="F:menaquinone-dependent protoporphyrinogen oxidase activity"/>
    <property type="evidence" value="ECO:0007669"/>
    <property type="project" value="UniProtKB-UniRule"/>
</dbReference>
<comment type="catalytic activity">
    <reaction evidence="7">
        <text>protoporphyrinogen IX + 3 a ubiquinone = protoporphyrin IX + 3 a ubiquinol</text>
        <dbReference type="Rhea" id="RHEA:63936"/>
        <dbReference type="Rhea" id="RHEA-COMP:9565"/>
        <dbReference type="Rhea" id="RHEA-COMP:9566"/>
        <dbReference type="ChEBI" id="CHEBI:16389"/>
        <dbReference type="ChEBI" id="CHEBI:17976"/>
        <dbReference type="ChEBI" id="CHEBI:57306"/>
        <dbReference type="ChEBI" id="CHEBI:57307"/>
    </reaction>
</comment>
<dbReference type="GO" id="GO:0004729">
    <property type="term" value="F:oxygen-dependent protoporphyrinogen oxidase activity"/>
    <property type="evidence" value="ECO:0007669"/>
    <property type="project" value="InterPro"/>
</dbReference>
<evidence type="ECO:0000256" key="4">
    <source>
        <dbReference type="ARBA" id="ARBA00023002"/>
    </source>
</evidence>
<dbReference type="InterPro" id="IPR052200">
    <property type="entry name" value="Protoporphyrinogen_IX_DH"/>
</dbReference>
<evidence type="ECO:0000256" key="2">
    <source>
        <dbReference type="ARBA" id="ARBA00022643"/>
    </source>
</evidence>
<protein>
    <recommendedName>
        <fullName evidence="7">Protoporphyrinogen IX dehydrogenase [quinone]</fullName>
        <ecNumber evidence="7">1.3.5.3</ecNumber>
    </recommendedName>
    <alternativeName>
        <fullName evidence="7">Protoporphyrinogen IX dehydrogenase [menaquinone]</fullName>
    </alternativeName>
    <alternativeName>
        <fullName evidence="7">Protoporphyrinogen IX dehydrogenase [ubiquinone]</fullName>
    </alternativeName>
    <alternativeName>
        <fullName evidence="7">Protoporphyrinogen oxidase</fullName>
        <shortName evidence="7">PPO</shortName>
    </alternativeName>
</protein>
<keyword evidence="3 7" id="KW-0547">Nucleotide-binding</keyword>
<dbReference type="GO" id="GO:0006782">
    <property type="term" value="P:protoporphyrinogen IX biosynthetic process"/>
    <property type="evidence" value="ECO:0007669"/>
    <property type="project" value="UniProtKB-UniRule"/>
</dbReference>
<keyword evidence="4 7" id="KW-0560">Oxidoreductase</keyword>
<keyword evidence="6 7" id="KW-0627">Porphyrin biosynthesis</keyword>
<evidence type="ECO:0000256" key="1">
    <source>
        <dbReference type="ARBA" id="ARBA00022630"/>
    </source>
</evidence>
<comment type="function">
    <text evidence="7">Catalyzes the 6-electron oxidation of protoporphyrinogen IX to form protoporphyrin IX; under anaerobic conditions uses menaquinone as an electron acceptor, under aerobic conditions uses ubiquinone as an electron acceptor.</text>
</comment>
<dbReference type="InterPro" id="IPR029039">
    <property type="entry name" value="Flavoprotein-like_sf"/>
</dbReference>
<dbReference type="HAMAP" id="MF_00853">
    <property type="entry name" value="HemG"/>
    <property type="match status" value="1"/>
</dbReference>
<accession>A0A937M2L6</accession>
<name>A0A937M2L6_9GAMM</name>
<evidence type="ECO:0000256" key="6">
    <source>
        <dbReference type="ARBA" id="ARBA00023244"/>
    </source>
</evidence>
<comment type="cofactor">
    <cofactor evidence="7">
        <name>FMN</name>
        <dbReference type="ChEBI" id="CHEBI:58210"/>
    </cofactor>
    <text evidence="7">Binds 1 FMN non-covalently per subunit.</text>
</comment>
<dbReference type="EMBL" id="JADHSG010000006">
    <property type="protein sequence ID" value="MBL6903508.1"/>
    <property type="molecule type" value="Genomic_DNA"/>
</dbReference>
<evidence type="ECO:0000256" key="7">
    <source>
        <dbReference type="HAMAP-Rule" id="MF_00853"/>
    </source>
</evidence>
<feature type="domain" description="Flavodoxin" evidence="8">
    <location>
        <begin position="5"/>
        <end position="152"/>
    </location>
</feature>
<comment type="pathway">
    <text evidence="7">Porphyrin-containing compound metabolism; protoporphyrin-IX biosynthesis; protoporphyrin-IX from protoporphyrinogen-IX: step 1/1.</text>
</comment>
<dbReference type="PANTHER" id="PTHR38030:SF2">
    <property type="entry name" value="PROTOPORPHYRINOGEN IX DEHYDROGENASE [QUINONE]"/>
    <property type="match status" value="1"/>
</dbReference>
<dbReference type="Proteomes" id="UP000705230">
    <property type="component" value="Unassembled WGS sequence"/>
</dbReference>